<dbReference type="Proteomes" id="UP000283855">
    <property type="component" value="Unassembled WGS sequence"/>
</dbReference>
<organism evidence="1 2">
    <name type="scientific">Phocaeicola coprophilus</name>
    <dbReference type="NCBI Taxonomy" id="387090"/>
    <lineage>
        <taxon>Bacteria</taxon>
        <taxon>Pseudomonadati</taxon>
        <taxon>Bacteroidota</taxon>
        <taxon>Bacteroidia</taxon>
        <taxon>Bacteroidales</taxon>
        <taxon>Bacteroidaceae</taxon>
        <taxon>Phocaeicola</taxon>
    </lineage>
</organism>
<evidence type="ECO:0000313" key="1">
    <source>
        <dbReference type="EMBL" id="RHA73498.1"/>
    </source>
</evidence>
<proteinExistence type="predicted"/>
<comment type="caution">
    <text evidence="1">The sequence shown here is derived from an EMBL/GenBank/DDBJ whole genome shotgun (WGS) entry which is preliminary data.</text>
</comment>
<dbReference type="EMBL" id="QSFT01000035">
    <property type="protein sequence ID" value="RHA73498.1"/>
    <property type="molecule type" value="Genomic_DNA"/>
</dbReference>
<sequence length="438" mass="50424">MVWNAKGLKHFFRNMATCFLSNFVRQLKTTHNSCKQFHLFTFIFNLMKKEICLSCLTVCTILLACSTPSEKSVRSAASVIPVDLEHAGALQASQWFDTIMYVPLETSDSFLFSNISHLKVSHDQNIYFISDKSFFLFDGHTGKGKLKISRLGTGPDGYASLFDSYIDPETQEIELLDNNGKKIVVYDKKGNHLRSFAIPFMSFTLTKTDQHNYWFYNNNLPSEACNYKVAHYNRIAEKSEEAYDSIDPHLAEYFFIEDEKNLVTQGNSMLYHASLADTVYRIQPGKGMEAAYILDMGKNKAPQTFYSNHFKDIMEFVETANKHDYVFELPTLAANDSLIAIGCMKQGQLYITLHASRSEKTVTFSAFQDDFHFSAPLPLDNQNIPFCLDNEFLYLIITAEQLTDWQKEGDRKELMNEWMKQQHINEYSNPILMKCRLK</sequence>
<name>A0A413SWC5_9BACT</name>
<dbReference type="Pfam" id="PF17170">
    <property type="entry name" value="DUF5128"/>
    <property type="match status" value="1"/>
</dbReference>
<dbReference type="AlphaFoldDB" id="A0A413SWC5"/>
<gene>
    <name evidence="1" type="ORF">DW921_12830</name>
</gene>
<accession>A0A413SWC5</accession>
<evidence type="ECO:0000313" key="2">
    <source>
        <dbReference type="Proteomes" id="UP000283855"/>
    </source>
</evidence>
<protein>
    <submittedName>
        <fullName evidence="1">6-bladed beta-propeller</fullName>
    </submittedName>
</protein>
<reference evidence="1 2" key="1">
    <citation type="submission" date="2018-08" db="EMBL/GenBank/DDBJ databases">
        <title>A genome reference for cultivated species of the human gut microbiota.</title>
        <authorList>
            <person name="Zou Y."/>
            <person name="Xue W."/>
            <person name="Luo G."/>
        </authorList>
    </citation>
    <scope>NUCLEOTIDE SEQUENCE [LARGE SCALE GENOMIC DNA]</scope>
    <source>
        <strain evidence="1 2">AM42-38</strain>
    </source>
</reference>